<dbReference type="InterPro" id="IPR011051">
    <property type="entry name" value="RmlC_Cupin_sf"/>
</dbReference>
<dbReference type="RefSeq" id="WP_005027983.1">
    <property type="nucleotide sequence ID" value="NZ_KE150238.1"/>
</dbReference>
<dbReference type="GeneID" id="78085317"/>
<dbReference type="AlphaFoldDB" id="E5Y7L0"/>
<gene>
    <name evidence="2" type="ORF">HMPREF0179_02175</name>
</gene>
<proteinExistence type="predicted"/>
<evidence type="ECO:0000313" key="3">
    <source>
        <dbReference type="Proteomes" id="UP000006034"/>
    </source>
</evidence>
<name>E5Y7L0_BILW3</name>
<dbReference type="CDD" id="cd06981">
    <property type="entry name" value="cupin_reut_a1446"/>
    <property type="match status" value="1"/>
</dbReference>
<dbReference type="HOGENOM" id="CLU_147397_1_0_7"/>
<protein>
    <submittedName>
        <fullName evidence="2">Cupin 2 domain-containing protein</fullName>
    </submittedName>
</protein>
<dbReference type="SUPFAM" id="SSF51182">
    <property type="entry name" value="RmlC-like cupins"/>
    <property type="match status" value="1"/>
</dbReference>
<evidence type="ECO:0000313" key="2">
    <source>
        <dbReference type="EMBL" id="EFV43969.1"/>
    </source>
</evidence>
<reference evidence="2 3" key="2">
    <citation type="submission" date="2013-04" db="EMBL/GenBank/DDBJ databases">
        <title>The Genome Sequence of Bilophila wadsworthia 3_1_6.</title>
        <authorList>
            <consortium name="The Broad Institute Genomics Platform"/>
            <person name="Earl A."/>
            <person name="Ward D."/>
            <person name="Feldgarden M."/>
            <person name="Gevers D."/>
            <person name="Sibley C."/>
            <person name="Strauss J."/>
            <person name="Allen-Vercoe E."/>
            <person name="Walker B."/>
            <person name="Young S."/>
            <person name="Zeng Q."/>
            <person name="Gargeya S."/>
            <person name="Fitzgerald M."/>
            <person name="Haas B."/>
            <person name="Abouelleil A."/>
            <person name="Allen A.W."/>
            <person name="Alvarado L."/>
            <person name="Arachchi H.M."/>
            <person name="Berlin A.M."/>
            <person name="Chapman S.B."/>
            <person name="Gainer-Dewar J."/>
            <person name="Goldberg J."/>
            <person name="Griggs A."/>
            <person name="Gujja S."/>
            <person name="Hansen M."/>
            <person name="Howarth C."/>
            <person name="Imamovic A."/>
            <person name="Ireland A."/>
            <person name="Larimer J."/>
            <person name="McCowan C."/>
            <person name="Murphy C."/>
            <person name="Pearson M."/>
            <person name="Poon T.W."/>
            <person name="Priest M."/>
            <person name="Roberts A."/>
            <person name="Saif S."/>
            <person name="Shea T."/>
            <person name="Sisk P."/>
            <person name="Sykes S."/>
            <person name="Wortman J."/>
            <person name="Nusbaum C."/>
            <person name="Birren B."/>
        </authorList>
    </citation>
    <scope>NUCLEOTIDE SEQUENCE [LARGE SCALE GENOMIC DNA]</scope>
    <source>
        <strain evidence="2 3">3_1_6</strain>
    </source>
</reference>
<keyword evidence="3" id="KW-1185">Reference proteome</keyword>
<dbReference type="Proteomes" id="UP000006034">
    <property type="component" value="Unassembled WGS sequence"/>
</dbReference>
<comment type="caution">
    <text evidence="2">The sequence shown here is derived from an EMBL/GenBank/DDBJ whole genome shotgun (WGS) entry which is preliminary data.</text>
</comment>
<dbReference type="InterPro" id="IPR014710">
    <property type="entry name" value="RmlC-like_jellyroll"/>
</dbReference>
<reference evidence="2 3" key="1">
    <citation type="submission" date="2010-10" db="EMBL/GenBank/DDBJ databases">
        <authorList>
            <consortium name="The Broad Institute Genome Sequencing Platform"/>
            <person name="Ward D."/>
            <person name="Earl A."/>
            <person name="Feldgarden M."/>
            <person name="Young S.K."/>
            <person name="Gargeya S."/>
            <person name="Zeng Q."/>
            <person name="Alvarado L."/>
            <person name="Berlin A."/>
            <person name="Bochicchio J."/>
            <person name="Chapman S.B."/>
            <person name="Chen Z."/>
            <person name="Freedman E."/>
            <person name="Gellesch M."/>
            <person name="Goldberg J."/>
            <person name="Griggs A."/>
            <person name="Gujja S."/>
            <person name="Heilman E."/>
            <person name="Heiman D."/>
            <person name="Howarth C."/>
            <person name="Mehta T."/>
            <person name="Neiman D."/>
            <person name="Pearson M."/>
            <person name="Roberts A."/>
            <person name="Saif S."/>
            <person name="Shea T."/>
            <person name="Shenoy N."/>
            <person name="Sisk P."/>
            <person name="Stolte C."/>
            <person name="Sykes S."/>
            <person name="White J."/>
            <person name="Yandava C."/>
            <person name="Allen-Vercoe E."/>
            <person name="Sibley C."/>
            <person name="Ambrose C.E."/>
            <person name="Strauss J."/>
            <person name="Daigneault M."/>
            <person name="Haas B."/>
            <person name="Nusbaum C."/>
            <person name="Birren B."/>
        </authorList>
    </citation>
    <scope>NUCLEOTIDE SEQUENCE [LARGE SCALE GENOMIC DNA]</scope>
    <source>
        <strain evidence="2 3">3_1_6</strain>
    </source>
</reference>
<dbReference type="OrthoDB" id="9798585at2"/>
<organism evidence="2 3">
    <name type="scientific">Bilophila wadsworthia (strain 3_1_6)</name>
    <dbReference type="NCBI Taxonomy" id="563192"/>
    <lineage>
        <taxon>Bacteria</taxon>
        <taxon>Pseudomonadati</taxon>
        <taxon>Thermodesulfobacteriota</taxon>
        <taxon>Desulfovibrionia</taxon>
        <taxon>Desulfovibrionales</taxon>
        <taxon>Desulfovibrionaceae</taxon>
        <taxon>Bilophila</taxon>
    </lineage>
</organism>
<dbReference type="InterPro" id="IPR013096">
    <property type="entry name" value="Cupin_2"/>
</dbReference>
<dbReference type="Pfam" id="PF07883">
    <property type="entry name" value="Cupin_2"/>
    <property type="match status" value="1"/>
</dbReference>
<dbReference type="Gene3D" id="2.60.120.10">
    <property type="entry name" value="Jelly Rolls"/>
    <property type="match status" value="1"/>
</dbReference>
<dbReference type="STRING" id="563192.HMPREF0179_02175"/>
<evidence type="ECO:0000259" key="1">
    <source>
        <dbReference type="Pfam" id="PF07883"/>
    </source>
</evidence>
<dbReference type="eggNOG" id="COG1917">
    <property type="taxonomic scope" value="Bacteria"/>
</dbReference>
<accession>E5Y7L0</accession>
<sequence>MNGKRNILFVDKDAYPSLEEPELFDTLAAGAGSIRVERIVSNGQVTPEGEWYDQDLDEWVVVLEGEARLHYMDGEEVGLKKGDSLFLPKRRKHRVVYTSSPCIWLAIHADLLTPQSVVADAI</sequence>
<dbReference type="EMBL" id="ADCP02000001">
    <property type="protein sequence ID" value="EFV43969.1"/>
    <property type="molecule type" value="Genomic_DNA"/>
</dbReference>
<feature type="domain" description="Cupin type-2" evidence="1">
    <location>
        <begin position="53"/>
        <end position="107"/>
    </location>
</feature>